<evidence type="ECO:0000256" key="2">
    <source>
        <dbReference type="SAM" id="MobiDB-lite"/>
    </source>
</evidence>
<protein>
    <submittedName>
        <fullName evidence="4">Uncharacterized protein</fullName>
    </submittedName>
</protein>
<keyword evidence="3" id="KW-0812">Transmembrane</keyword>
<organism evidence="4">
    <name type="scientific">Aspergillus arachidicola</name>
    <dbReference type="NCBI Taxonomy" id="656916"/>
    <lineage>
        <taxon>Eukaryota</taxon>
        <taxon>Fungi</taxon>
        <taxon>Dikarya</taxon>
        <taxon>Ascomycota</taxon>
        <taxon>Pezizomycotina</taxon>
        <taxon>Eurotiomycetes</taxon>
        <taxon>Eurotiomycetidae</taxon>
        <taxon>Eurotiales</taxon>
        <taxon>Aspergillaceae</taxon>
        <taxon>Aspergillus</taxon>
        <taxon>Aspergillus subgen. Circumdati</taxon>
    </lineage>
</organism>
<gene>
    <name evidence="4" type="ORF">BDV24DRAFT_129238</name>
</gene>
<reference evidence="4" key="1">
    <citation type="submission" date="2019-04" db="EMBL/GenBank/DDBJ databases">
        <title>Friends and foes A comparative genomics study of 23 Aspergillus species from section Flavi.</title>
        <authorList>
            <consortium name="DOE Joint Genome Institute"/>
            <person name="Kjaerbolling I."/>
            <person name="Vesth T."/>
            <person name="Frisvad J.C."/>
            <person name="Nybo J.L."/>
            <person name="Theobald S."/>
            <person name="Kildgaard S."/>
            <person name="Isbrandt T."/>
            <person name="Kuo A."/>
            <person name="Sato A."/>
            <person name="Lyhne E.K."/>
            <person name="Kogle M.E."/>
            <person name="Wiebenga A."/>
            <person name="Kun R.S."/>
            <person name="Lubbers R.J."/>
            <person name="Makela M.R."/>
            <person name="Barry K."/>
            <person name="Chovatia M."/>
            <person name="Clum A."/>
            <person name="Daum C."/>
            <person name="Haridas S."/>
            <person name="He G."/>
            <person name="LaButti K."/>
            <person name="Lipzen A."/>
            <person name="Mondo S."/>
            <person name="Riley R."/>
            <person name="Salamov A."/>
            <person name="Simmons B.A."/>
            <person name="Magnuson J.K."/>
            <person name="Henrissat B."/>
            <person name="Mortensen U.H."/>
            <person name="Larsen T.O."/>
            <person name="Devries R.P."/>
            <person name="Grigoriev I.V."/>
            <person name="Machida M."/>
            <person name="Baker S.E."/>
            <person name="Andersen M.R."/>
        </authorList>
    </citation>
    <scope>NUCLEOTIDE SEQUENCE</scope>
    <source>
        <strain evidence="4">CBS 117612</strain>
    </source>
</reference>
<accession>A0A5N6YD84</accession>
<evidence type="ECO:0000256" key="3">
    <source>
        <dbReference type="SAM" id="Phobius"/>
    </source>
</evidence>
<feature type="transmembrane region" description="Helical" evidence="3">
    <location>
        <begin position="100"/>
        <end position="120"/>
    </location>
</feature>
<keyword evidence="3" id="KW-0472">Membrane</keyword>
<feature type="coiled-coil region" evidence="1">
    <location>
        <begin position="119"/>
        <end position="146"/>
    </location>
</feature>
<dbReference type="Proteomes" id="UP000325558">
    <property type="component" value="Unassembled WGS sequence"/>
</dbReference>
<proteinExistence type="predicted"/>
<feature type="region of interest" description="Disordered" evidence="2">
    <location>
        <begin position="188"/>
        <end position="282"/>
    </location>
</feature>
<feature type="compositionally biased region" description="Pro residues" evidence="2">
    <location>
        <begin position="258"/>
        <end position="279"/>
    </location>
</feature>
<keyword evidence="1" id="KW-0175">Coiled coil</keyword>
<dbReference type="EMBL" id="ML737129">
    <property type="protein sequence ID" value="KAE8343435.1"/>
    <property type="molecule type" value="Genomic_DNA"/>
</dbReference>
<evidence type="ECO:0000256" key="1">
    <source>
        <dbReference type="SAM" id="Coils"/>
    </source>
</evidence>
<feature type="compositionally biased region" description="Pro residues" evidence="2">
    <location>
        <begin position="217"/>
        <end position="237"/>
    </location>
</feature>
<sequence>MKKHCGNPKLDESILKSAYLWEIYKSPESYQEMWEILDLHLIFRSTEQRNWEETNRKVSDLKRQCKRSRVWKWIFITAEIGAQLCIAAGALTATALTAGLASPTLIGAAFVGAFLEHVCAKERERHAKKKNQLREAEVLRRDVERRLPAAPIIKVGHPIGISVTGSSRPYILSLDKLGELGLGMPAAGVQPRAHCHPTQLQRQPPAQYHRESASAPLAPPPPSPAPPPPPPPAPPYRGPLQKKPPAQYHRESASASLAPPPPPPAPPYRGPLQRQPPFPLASTVVDIKKATMVQLDTI</sequence>
<name>A0A5N6YD84_9EURO</name>
<evidence type="ECO:0000313" key="4">
    <source>
        <dbReference type="EMBL" id="KAE8343435.1"/>
    </source>
</evidence>
<keyword evidence="3" id="KW-1133">Transmembrane helix</keyword>
<dbReference type="AlphaFoldDB" id="A0A5N6YD84"/>
<feature type="transmembrane region" description="Helical" evidence="3">
    <location>
        <begin position="70"/>
        <end position="94"/>
    </location>
</feature>